<dbReference type="Proteomes" id="UP000000763">
    <property type="component" value="Chromosome 10"/>
</dbReference>
<accession>Q7G474</accession>
<name>Q7G474_ORYSJ</name>
<dbReference type="AlphaFoldDB" id="Q7G474"/>
<reference evidence="2" key="1">
    <citation type="journal article" date="2005" name="Nature">
        <title>The map-based sequence of the rice genome.</title>
        <authorList>
            <consortium name="International rice genome sequencing project (IRGSP)"/>
            <person name="Matsumoto T."/>
            <person name="Wu J."/>
            <person name="Kanamori H."/>
            <person name="Katayose Y."/>
            <person name="Fujisawa M."/>
            <person name="Namiki N."/>
            <person name="Mizuno H."/>
            <person name="Yamamoto K."/>
            <person name="Antonio B.A."/>
            <person name="Baba T."/>
            <person name="Sakata K."/>
            <person name="Nagamura Y."/>
            <person name="Aoki H."/>
            <person name="Arikawa K."/>
            <person name="Arita K."/>
            <person name="Bito T."/>
            <person name="Chiden Y."/>
            <person name="Fujitsuka N."/>
            <person name="Fukunaka R."/>
            <person name="Hamada M."/>
            <person name="Harada C."/>
            <person name="Hayashi A."/>
            <person name="Hijishita S."/>
            <person name="Honda M."/>
            <person name="Hosokawa S."/>
            <person name="Ichikawa Y."/>
            <person name="Idonuma A."/>
            <person name="Iijima M."/>
            <person name="Ikeda M."/>
            <person name="Ikeno M."/>
            <person name="Ito K."/>
            <person name="Ito S."/>
            <person name="Ito T."/>
            <person name="Ito Y."/>
            <person name="Ito Y."/>
            <person name="Iwabuchi A."/>
            <person name="Kamiya K."/>
            <person name="Karasawa W."/>
            <person name="Kurita K."/>
            <person name="Katagiri S."/>
            <person name="Kikuta A."/>
            <person name="Kobayashi H."/>
            <person name="Kobayashi N."/>
            <person name="Machita K."/>
            <person name="Maehara T."/>
            <person name="Masukawa M."/>
            <person name="Mizubayashi T."/>
            <person name="Mukai Y."/>
            <person name="Nagasaki H."/>
            <person name="Nagata Y."/>
            <person name="Naito S."/>
            <person name="Nakashima M."/>
            <person name="Nakama Y."/>
            <person name="Nakamichi Y."/>
            <person name="Nakamura M."/>
            <person name="Meguro A."/>
            <person name="Negishi M."/>
            <person name="Ohta I."/>
            <person name="Ohta T."/>
            <person name="Okamoto M."/>
            <person name="Ono N."/>
            <person name="Saji S."/>
            <person name="Sakaguchi M."/>
            <person name="Sakai K."/>
            <person name="Shibata M."/>
            <person name="Shimokawa T."/>
            <person name="Song J."/>
            <person name="Takazaki Y."/>
            <person name="Terasawa K."/>
            <person name="Tsugane M."/>
            <person name="Tsuji K."/>
            <person name="Ueda S."/>
            <person name="Waki K."/>
            <person name="Yamagata H."/>
            <person name="Yamamoto M."/>
            <person name="Yamamoto S."/>
            <person name="Yamane H."/>
            <person name="Yoshiki S."/>
            <person name="Yoshihara R."/>
            <person name="Yukawa K."/>
            <person name="Zhong H."/>
            <person name="Yano M."/>
            <person name="Yuan Q."/>
            <person name="Ouyang S."/>
            <person name="Liu J."/>
            <person name="Jones K.M."/>
            <person name="Gansberger K."/>
            <person name="Moffat K."/>
            <person name="Hill J."/>
            <person name="Bera J."/>
            <person name="Fadrosh D."/>
            <person name="Jin S."/>
            <person name="Johri S."/>
            <person name="Kim M."/>
            <person name="Overton L."/>
            <person name="Reardon M."/>
            <person name="Tsitrin T."/>
            <person name="Vuong H."/>
            <person name="Weaver B."/>
            <person name="Ciecko A."/>
            <person name="Tallon L."/>
            <person name="Jackson J."/>
            <person name="Pai G."/>
            <person name="Aken S.V."/>
            <person name="Utterback T."/>
            <person name="Reidmuller S."/>
            <person name="Feldblyum T."/>
            <person name="Hsiao J."/>
            <person name="Zismann V."/>
            <person name="Iobst S."/>
            <person name="de Vazeille A.R."/>
            <person name="Buell C.R."/>
            <person name="Ying K."/>
            <person name="Li Y."/>
            <person name="Lu T."/>
            <person name="Huang Y."/>
            <person name="Zhao Q."/>
            <person name="Feng Q."/>
            <person name="Zhang L."/>
            <person name="Zhu J."/>
            <person name="Weng Q."/>
            <person name="Mu J."/>
            <person name="Lu Y."/>
            <person name="Fan D."/>
            <person name="Liu Y."/>
            <person name="Guan J."/>
            <person name="Zhang Y."/>
            <person name="Yu S."/>
            <person name="Liu X."/>
            <person name="Zhang Y."/>
            <person name="Hong G."/>
            <person name="Han B."/>
            <person name="Choisne N."/>
            <person name="Demange N."/>
            <person name="Orjeda G."/>
            <person name="Samain S."/>
            <person name="Cattolico L."/>
            <person name="Pelletier E."/>
            <person name="Couloux A."/>
            <person name="Segurens B."/>
            <person name="Wincker P."/>
            <person name="D'Hont A."/>
            <person name="Scarpelli C."/>
            <person name="Weissenbach J."/>
            <person name="Salanoubat M."/>
            <person name="Quetier F."/>
            <person name="Yu Y."/>
            <person name="Kim H.R."/>
            <person name="Rambo T."/>
            <person name="Currie J."/>
            <person name="Collura K."/>
            <person name="Luo M."/>
            <person name="Yang T."/>
            <person name="Ammiraju J.S.S."/>
            <person name="Engler F."/>
            <person name="Soderlund C."/>
            <person name="Wing R.A."/>
            <person name="Palmer L.E."/>
            <person name="de la Bastide M."/>
            <person name="Spiegel L."/>
            <person name="Nascimento L."/>
            <person name="Zutavern T."/>
            <person name="O'Shaughnessy A."/>
            <person name="Dike S."/>
            <person name="Dedhia N."/>
            <person name="Preston R."/>
            <person name="Balija V."/>
            <person name="McCombie W.R."/>
            <person name="Chow T."/>
            <person name="Chen H."/>
            <person name="Chung M."/>
            <person name="Chen C."/>
            <person name="Shaw J."/>
            <person name="Wu H."/>
            <person name="Hsiao K."/>
            <person name="Chao Y."/>
            <person name="Chu M."/>
            <person name="Cheng C."/>
            <person name="Hour A."/>
            <person name="Lee P."/>
            <person name="Lin S."/>
            <person name="Lin Y."/>
            <person name="Liou J."/>
            <person name="Liu S."/>
            <person name="Hsing Y."/>
            <person name="Raghuvanshi S."/>
            <person name="Mohanty A."/>
            <person name="Bharti A.K."/>
            <person name="Gaur A."/>
            <person name="Gupta V."/>
            <person name="Kumar D."/>
            <person name="Ravi V."/>
            <person name="Vij S."/>
            <person name="Kapur A."/>
            <person name="Khurana P."/>
            <person name="Khurana P."/>
            <person name="Khurana J.P."/>
            <person name="Tyagi A.K."/>
            <person name="Gaikwad K."/>
            <person name="Singh A."/>
            <person name="Dalal V."/>
            <person name="Srivastava S."/>
            <person name="Dixit A."/>
            <person name="Pal A.K."/>
            <person name="Ghazi I.A."/>
            <person name="Yadav M."/>
            <person name="Pandit A."/>
            <person name="Bhargava A."/>
            <person name="Sureshbabu K."/>
            <person name="Batra K."/>
            <person name="Sharma T.R."/>
            <person name="Mohapatra T."/>
            <person name="Singh N.K."/>
            <person name="Messing J."/>
            <person name="Nelson A.B."/>
            <person name="Fuks G."/>
            <person name="Kavchok S."/>
            <person name="Keizer G."/>
            <person name="Linton E."/>
            <person name="Llaca V."/>
            <person name="Song R."/>
            <person name="Tanyolac B."/>
            <person name="Young S."/>
            <person name="Ho-Il K."/>
            <person name="Hahn J.H."/>
            <person name="Sangsakoo G."/>
            <person name="Vanavichit A."/>
            <person name="de Mattos Luiz.A.T."/>
            <person name="Zimmer P.D."/>
            <person name="Malone G."/>
            <person name="Dellagostin O."/>
            <person name="de Oliveira A.C."/>
            <person name="Bevan M."/>
            <person name="Bancroft I."/>
            <person name="Minx P."/>
            <person name="Cordum H."/>
            <person name="Wilson R."/>
            <person name="Cheng Z."/>
            <person name="Jin W."/>
            <person name="Jiang J."/>
            <person name="Leong S.A."/>
            <person name="Iwama H."/>
            <person name="Gojobori T."/>
            <person name="Itoh T."/>
            <person name="Niimura Y."/>
            <person name="Fujii Y."/>
            <person name="Habara T."/>
            <person name="Sakai H."/>
            <person name="Sato Y."/>
            <person name="Wilson G."/>
            <person name="Kumar K."/>
            <person name="McCouch S."/>
            <person name="Juretic N."/>
            <person name="Hoen D."/>
            <person name="Wright S."/>
            <person name="Bruskiewich R."/>
            <person name="Bureau T."/>
            <person name="Miyao A."/>
            <person name="Hirochika H."/>
            <person name="Nishikawa T."/>
            <person name="Kadowaki K."/>
            <person name="Sugiura M."/>
            <person name="Burr B."/>
            <person name="Sasaki T."/>
        </authorList>
    </citation>
    <scope>NUCLEOTIDE SEQUENCE [LARGE SCALE GENOMIC DNA]</scope>
    <source>
        <strain evidence="2">cv. Nipponbare</strain>
    </source>
</reference>
<evidence type="ECO:0000313" key="1">
    <source>
        <dbReference type="EMBL" id="AAL86513.1"/>
    </source>
</evidence>
<proteinExistence type="predicted"/>
<dbReference type="EMBL" id="AC099040">
    <property type="protein sequence ID" value="AAL86513.1"/>
    <property type="molecule type" value="Genomic_DNA"/>
</dbReference>
<reference evidence="2" key="2">
    <citation type="journal article" date="2008" name="Nucleic Acids Res.">
        <title>The rice annotation project database (RAP-DB): 2008 update.</title>
        <authorList>
            <consortium name="The rice annotation project (RAP)"/>
        </authorList>
    </citation>
    <scope>GENOME REANNOTATION</scope>
    <source>
        <strain evidence="2">cv. Nipponbare</strain>
    </source>
</reference>
<sequence length="116" mass="13098">MAKPSSFGRYSSPCTLRLGHLWLDKIWSKGLMLSANKPLTGKGEIGASAETVQTMWYGMRRPLSTDAPAETYIVPANKKQYWAFPSWAFFFYCAARLVGIYHFAYPCDTWRCITGG</sequence>
<evidence type="ECO:0000313" key="2">
    <source>
        <dbReference type="Proteomes" id="UP000000763"/>
    </source>
</evidence>
<organism evidence="1 2">
    <name type="scientific">Oryza sativa subsp. japonica</name>
    <name type="common">Rice</name>
    <dbReference type="NCBI Taxonomy" id="39947"/>
    <lineage>
        <taxon>Eukaryota</taxon>
        <taxon>Viridiplantae</taxon>
        <taxon>Streptophyta</taxon>
        <taxon>Embryophyta</taxon>
        <taxon>Tracheophyta</taxon>
        <taxon>Spermatophyta</taxon>
        <taxon>Magnoliopsida</taxon>
        <taxon>Liliopsida</taxon>
        <taxon>Poales</taxon>
        <taxon>Poaceae</taxon>
        <taxon>BOP clade</taxon>
        <taxon>Oryzoideae</taxon>
        <taxon>Oryzeae</taxon>
        <taxon>Oryzinae</taxon>
        <taxon>Oryza</taxon>
        <taxon>Oryza sativa</taxon>
    </lineage>
</organism>
<protein>
    <submittedName>
        <fullName evidence="1">Uncharacterized protein</fullName>
    </submittedName>
</protein>
<gene>
    <name evidence="1" type="ORF">OSJNBa0004P12.10</name>
</gene>